<gene>
    <name evidence="1" type="ORF">CLLI_22770</name>
</gene>
<dbReference type="RefSeq" id="WP_278335583.1">
    <property type="nucleotide sequence ID" value="NZ_PVXO01000060.1"/>
</dbReference>
<protein>
    <submittedName>
        <fullName evidence="1">Uncharacterized protein</fullName>
    </submittedName>
</protein>
<dbReference type="EMBL" id="PVXO01000060">
    <property type="protein sequence ID" value="PRR77713.1"/>
    <property type="molecule type" value="Genomic_DNA"/>
</dbReference>
<sequence>MLINAILVCFTATRGYDFSSKKVTVDEQKKIEQNNITNYIK</sequence>
<evidence type="ECO:0000313" key="2">
    <source>
        <dbReference type="Proteomes" id="UP000239706"/>
    </source>
</evidence>
<keyword evidence="2" id="KW-1185">Reference proteome</keyword>
<comment type="caution">
    <text evidence="1">The sequence shown here is derived from an EMBL/GenBank/DDBJ whole genome shotgun (WGS) entry which is preliminary data.</text>
</comment>
<reference evidence="1 2" key="1">
    <citation type="submission" date="2018-03" db="EMBL/GenBank/DDBJ databases">
        <title>Genome sequence of Clostridium liquoris DSM 100320.</title>
        <authorList>
            <person name="Poehlein A."/>
            <person name="Daniel R."/>
        </authorList>
    </citation>
    <scope>NUCLEOTIDE SEQUENCE [LARGE SCALE GENOMIC DNA]</scope>
    <source>
        <strain evidence="1 2">DSM 100320</strain>
    </source>
</reference>
<proteinExistence type="predicted"/>
<organism evidence="1 2">
    <name type="scientific">Clostridium liquoris</name>
    <dbReference type="NCBI Taxonomy" id="1289519"/>
    <lineage>
        <taxon>Bacteria</taxon>
        <taxon>Bacillati</taxon>
        <taxon>Bacillota</taxon>
        <taxon>Clostridia</taxon>
        <taxon>Eubacteriales</taxon>
        <taxon>Clostridiaceae</taxon>
        <taxon>Clostridium</taxon>
    </lineage>
</organism>
<dbReference type="AlphaFoldDB" id="A0A2T0B1M8"/>
<name>A0A2T0B1M8_9CLOT</name>
<evidence type="ECO:0000313" key="1">
    <source>
        <dbReference type="EMBL" id="PRR77713.1"/>
    </source>
</evidence>
<accession>A0A2T0B1M8</accession>
<dbReference type="Proteomes" id="UP000239706">
    <property type="component" value="Unassembled WGS sequence"/>
</dbReference>